<comment type="similarity">
    <text evidence="1 2">Belongs to the outer membrane factor (OMF) (TC 1.B.17) family.</text>
</comment>
<gene>
    <name evidence="4" type="ORF">MZV50_22050</name>
</gene>
<dbReference type="EMBL" id="CP096040">
    <property type="protein sequence ID" value="USQ95201.1"/>
    <property type="molecule type" value="Genomic_DNA"/>
</dbReference>
<proteinExistence type="inferred from homology"/>
<dbReference type="NCBIfam" id="TIGR01845">
    <property type="entry name" value="outer_NodT"/>
    <property type="match status" value="1"/>
</dbReference>
<dbReference type="Proteomes" id="UP001057520">
    <property type="component" value="Chromosome"/>
</dbReference>
<comment type="subcellular location">
    <subcellularLocation>
        <location evidence="2">Cell membrane</location>
        <topology evidence="2">Lipid-anchor</topology>
    </subcellularLocation>
</comment>
<evidence type="ECO:0000256" key="3">
    <source>
        <dbReference type="SAM" id="MobiDB-lite"/>
    </source>
</evidence>
<dbReference type="Gene3D" id="1.20.1600.10">
    <property type="entry name" value="Outer membrane efflux proteins (OEP)"/>
    <property type="match status" value="1"/>
</dbReference>
<keyword evidence="2" id="KW-1134">Transmembrane beta strand</keyword>
<keyword evidence="2" id="KW-0472">Membrane</keyword>
<keyword evidence="2" id="KW-0732">Signal</keyword>
<feature type="chain" id="PRO_5044973768" evidence="2">
    <location>
        <begin position="22"/>
        <end position="487"/>
    </location>
</feature>
<reference evidence="4 5" key="1">
    <citation type="submission" date="2022-04" db="EMBL/GenBank/DDBJ databases">
        <title>Genome sequence of soybean root-associated Caulobacter segnis RL271.</title>
        <authorList>
            <person name="Longley R."/>
            <person name="Bonito G."/>
            <person name="Trigodet F."/>
            <person name="Crosson S."/>
            <person name="Fiebig A."/>
        </authorList>
    </citation>
    <scope>NUCLEOTIDE SEQUENCE [LARGE SCALE GENOMIC DNA]</scope>
    <source>
        <strain evidence="4 5">RL271</strain>
    </source>
</reference>
<dbReference type="PANTHER" id="PTHR30203">
    <property type="entry name" value="OUTER MEMBRANE CATION EFFLUX PROTEIN"/>
    <property type="match status" value="1"/>
</dbReference>
<dbReference type="InterPro" id="IPR010131">
    <property type="entry name" value="MdtP/NodT-like"/>
</dbReference>
<accession>A0ABY4ZRI6</accession>
<dbReference type="PROSITE" id="PS51257">
    <property type="entry name" value="PROKAR_LIPOPROTEIN"/>
    <property type="match status" value="1"/>
</dbReference>
<keyword evidence="5" id="KW-1185">Reference proteome</keyword>
<evidence type="ECO:0000313" key="5">
    <source>
        <dbReference type="Proteomes" id="UP001057520"/>
    </source>
</evidence>
<keyword evidence="2" id="KW-0812">Transmembrane</keyword>
<evidence type="ECO:0000256" key="2">
    <source>
        <dbReference type="RuleBase" id="RU362097"/>
    </source>
</evidence>
<evidence type="ECO:0000313" key="4">
    <source>
        <dbReference type="EMBL" id="USQ95201.1"/>
    </source>
</evidence>
<dbReference type="Pfam" id="PF02321">
    <property type="entry name" value="OEP"/>
    <property type="match status" value="2"/>
</dbReference>
<name>A0ABY4ZRI6_9CAUL</name>
<keyword evidence="2" id="KW-0564">Palmitate</keyword>
<dbReference type="Gene3D" id="2.20.200.10">
    <property type="entry name" value="Outer membrane efflux proteins (OEP)"/>
    <property type="match status" value="1"/>
</dbReference>
<dbReference type="InterPro" id="IPR003423">
    <property type="entry name" value="OMP_efflux"/>
</dbReference>
<sequence>MRSVSSLALLALAGVTIGGCAVDPDYKAPSSPVAGTFLGAGAVAQRVAPAAPVASTSFDQAAWWKGFNDPVLDGLVDRALAQNLDLAQATARVTQARAGLTAATAALLPSGAVQASAARSHLSTQTPTGRLASAAPGFDRDGSQYDANLTGGWEIDVFGGLRRDREAAVADYQAARVGVAAARLSVAAQTADTYLVIRGLQTRLAIARGQVETQEKLVQTVRLQQSRQVASELQLHQAEGALAQTRAQVPVLEEGLEAAMNALDVLLGAQPGATRSLLAAASPPPRAPAITEAVGPADLIRRRPDLAVAEWRLKASNAAIGSAISEYYPKFSLAGLVGTASTASGGLFQGSANQAQGILGLRWRLFDFGRVDAQIKAAKGRNAEVLAAYQQSVLRATADVEDAFSSLVKREDEARILVDGEQSLSKARTASELAYKAGAVSLIEVLDADGRLLAARDARAQADTEAARAAVRSFRALGGGWRETAAD</sequence>
<keyword evidence="2" id="KW-0449">Lipoprotein</keyword>
<evidence type="ECO:0000256" key="1">
    <source>
        <dbReference type="ARBA" id="ARBA00007613"/>
    </source>
</evidence>
<protein>
    <submittedName>
        <fullName evidence="4">Efflux transporter outer membrane subunit</fullName>
    </submittedName>
</protein>
<dbReference type="PANTHER" id="PTHR30203:SF25">
    <property type="entry name" value="OUTER MEMBRANE PROTEIN-RELATED"/>
    <property type="match status" value="1"/>
</dbReference>
<feature type="region of interest" description="Disordered" evidence="3">
    <location>
        <begin position="118"/>
        <end position="137"/>
    </location>
</feature>
<dbReference type="SUPFAM" id="SSF56954">
    <property type="entry name" value="Outer membrane efflux proteins (OEP)"/>
    <property type="match status" value="1"/>
</dbReference>
<organism evidence="4 5">
    <name type="scientific">Caulobacter segnis</name>
    <dbReference type="NCBI Taxonomy" id="88688"/>
    <lineage>
        <taxon>Bacteria</taxon>
        <taxon>Pseudomonadati</taxon>
        <taxon>Pseudomonadota</taxon>
        <taxon>Alphaproteobacteria</taxon>
        <taxon>Caulobacterales</taxon>
        <taxon>Caulobacteraceae</taxon>
        <taxon>Caulobacter</taxon>
    </lineage>
</organism>
<feature type="signal peptide" evidence="2">
    <location>
        <begin position="1"/>
        <end position="21"/>
    </location>
</feature>